<evidence type="ECO:0000256" key="1">
    <source>
        <dbReference type="ARBA" id="ARBA00001974"/>
    </source>
</evidence>
<dbReference type="InterPro" id="IPR003953">
    <property type="entry name" value="FAD-dep_OxRdtase_2_FAD-bd"/>
</dbReference>
<evidence type="ECO:0000259" key="8">
    <source>
        <dbReference type="Pfam" id="PF00890"/>
    </source>
</evidence>
<dbReference type="Proteomes" id="UP000239899">
    <property type="component" value="Unassembled WGS sequence"/>
</dbReference>
<evidence type="ECO:0000256" key="7">
    <source>
        <dbReference type="ARBA" id="ARBA00077246"/>
    </source>
</evidence>
<feature type="domain" description="FAD-dependent oxidoreductase 2 FAD-binding" evidence="8">
    <location>
        <begin position="41"/>
        <end position="466"/>
    </location>
</feature>
<dbReference type="AlphaFoldDB" id="A0A2P6TS55"/>
<dbReference type="STRING" id="3076.A0A2P6TS55"/>
<gene>
    <name evidence="9" type="ORF">C2E21_3919</name>
</gene>
<keyword evidence="10" id="KW-1185">Reference proteome</keyword>
<comment type="cofactor">
    <cofactor evidence="1">
        <name>FAD</name>
        <dbReference type="ChEBI" id="CHEBI:57692"/>
    </cofactor>
</comment>
<dbReference type="FunFam" id="3.90.700.10:FF:000007">
    <property type="entry name" value="NADH-dependent fumarate reductase"/>
    <property type="match status" value="1"/>
</dbReference>
<dbReference type="NCBIfam" id="TIGR01813">
    <property type="entry name" value="flavo_cyto_c"/>
    <property type="match status" value="1"/>
</dbReference>
<organism evidence="9 10">
    <name type="scientific">Chlorella sorokiniana</name>
    <name type="common">Freshwater green alga</name>
    <dbReference type="NCBI Taxonomy" id="3076"/>
    <lineage>
        <taxon>Eukaryota</taxon>
        <taxon>Viridiplantae</taxon>
        <taxon>Chlorophyta</taxon>
        <taxon>core chlorophytes</taxon>
        <taxon>Trebouxiophyceae</taxon>
        <taxon>Chlorellales</taxon>
        <taxon>Chlorellaceae</taxon>
        <taxon>Chlorella clade</taxon>
        <taxon>Chlorella</taxon>
    </lineage>
</organism>
<dbReference type="InterPro" id="IPR010960">
    <property type="entry name" value="Flavocytochrome_c"/>
</dbReference>
<comment type="caution">
    <text evidence="9">The sequence shown here is derived from an EMBL/GenBank/DDBJ whole genome shotgun (WGS) entry which is preliminary data.</text>
</comment>
<dbReference type="SUPFAM" id="SSF51905">
    <property type="entry name" value="FAD/NAD(P)-binding domain"/>
    <property type="match status" value="1"/>
</dbReference>
<dbReference type="Gene3D" id="3.50.50.60">
    <property type="entry name" value="FAD/NAD(P)-binding domain"/>
    <property type="match status" value="1"/>
</dbReference>
<dbReference type="PRINTS" id="PR00368">
    <property type="entry name" value="FADPNR"/>
</dbReference>
<dbReference type="PANTHER" id="PTHR43400:SF7">
    <property type="entry name" value="FAD-DEPENDENT OXIDOREDUCTASE 2 FAD BINDING DOMAIN-CONTAINING PROTEIN"/>
    <property type="match status" value="1"/>
</dbReference>
<sequence>MQRLFALCVLIAGGVLFLTGVLYSPKASDMPGLIARHAPRIIVVGGGLAGTAAALAAAEAAGPNTEVVVLEKEGRPGGNSMKASSGINALALDQSDTPEVFRDDTLRSGGGLSVPELVDTLVADSRDAVGWLEGQGIDLSGLVQLGGHSKKRTHTSTRGPVGFSIMKALLDRQAADQRIEVIPSANVTSLLHEGSRVEGVEYTDQHGERQRLQASAVILATGGFGASASLLQQYAPQTSELPTTNGPWAQGEGLALARSAGASLLHLDQVQVHPTGFVDPADPASGTKFLAPEKLRGVGGVLLNAQGQRFVDELTTRDKATQAIMKQQGRQAFLVLGAAAVQQFGPAMGFYLGKQLFVKHGSLAAAAAAMGVPEATLAAEVEAYNAAAAAGKDAFGKTVFPTTIDPAAPLHVARITPVVHYTMGGVAINPEAQALDANGVPVPGLFAAGEVAGGLHGANRLGGNSLLECVVFGRRAGRNAASFVADMTHEPAGQYVV</sequence>
<dbReference type="InterPro" id="IPR050315">
    <property type="entry name" value="FAD-oxidoreductase_2"/>
</dbReference>
<dbReference type="SUPFAM" id="SSF56425">
    <property type="entry name" value="Succinate dehydrogenase/fumarate reductase flavoprotein, catalytic domain"/>
    <property type="match status" value="1"/>
</dbReference>
<keyword evidence="3" id="KW-0274">FAD</keyword>
<dbReference type="InterPro" id="IPR027477">
    <property type="entry name" value="Succ_DH/fumarate_Rdtase_cat_sf"/>
</dbReference>
<dbReference type="GO" id="GO:0016156">
    <property type="term" value="F:fumarate reductase (NADH) activity"/>
    <property type="evidence" value="ECO:0007669"/>
    <property type="project" value="UniProtKB-EC"/>
</dbReference>
<comment type="catalytic activity">
    <reaction evidence="5">
        <text>succinate + NAD(+) = fumarate + NADH + H(+)</text>
        <dbReference type="Rhea" id="RHEA:18281"/>
        <dbReference type="ChEBI" id="CHEBI:15378"/>
        <dbReference type="ChEBI" id="CHEBI:29806"/>
        <dbReference type="ChEBI" id="CHEBI:30031"/>
        <dbReference type="ChEBI" id="CHEBI:57540"/>
        <dbReference type="ChEBI" id="CHEBI:57945"/>
        <dbReference type="EC" id="1.3.1.6"/>
    </reaction>
</comment>
<dbReference type="Pfam" id="PF00890">
    <property type="entry name" value="FAD_binding_2"/>
    <property type="match status" value="1"/>
</dbReference>
<evidence type="ECO:0000256" key="6">
    <source>
        <dbReference type="ARBA" id="ARBA00067004"/>
    </source>
</evidence>
<keyword evidence="4" id="KW-0560">Oxidoreductase</keyword>
<dbReference type="EMBL" id="LHPG02000007">
    <property type="protein sequence ID" value="PRW56901.1"/>
    <property type="molecule type" value="Genomic_DNA"/>
</dbReference>
<dbReference type="InterPro" id="IPR036188">
    <property type="entry name" value="FAD/NAD-bd_sf"/>
</dbReference>
<evidence type="ECO:0000256" key="5">
    <source>
        <dbReference type="ARBA" id="ARBA00050832"/>
    </source>
</evidence>
<evidence type="ECO:0000256" key="3">
    <source>
        <dbReference type="ARBA" id="ARBA00022827"/>
    </source>
</evidence>
<dbReference type="GO" id="GO:0010181">
    <property type="term" value="F:FMN binding"/>
    <property type="evidence" value="ECO:0007669"/>
    <property type="project" value="InterPro"/>
</dbReference>
<evidence type="ECO:0000313" key="9">
    <source>
        <dbReference type="EMBL" id="PRW56901.1"/>
    </source>
</evidence>
<name>A0A2P6TS55_CHLSO</name>
<dbReference type="Gene3D" id="3.90.700.10">
    <property type="entry name" value="Succinate dehydrogenase/fumarate reductase flavoprotein, catalytic domain"/>
    <property type="match status" value="1"/>
</dbReference>
<dbReference type="PANTHER" id="PTHR43400">
    <property type="entry name" value="FUMARATE REDUCTASE"/>
    <property type="match status" value="1"/>
</dbReference>
<protein>
    <recommendedName>
        <fullName evidence="6">fumarate reductase (NADH)</fullName>
        <ecNumber evidence="6">1.3.1.6</ecNumber>
    </recommendedName>
    <alternativeName>
        <fullName evidence="7">NADH-dependent fumarate reductase</fullName>
    </alternativeName>
</protein>
<keyword evidence="2" id="KW-0285">Flavoprotein</keyword>
<dbReference type="EC" id="1.3.1.6" evidence="6"/>
<reference evidence="9 10" key="1">
    <citation type="journal article" date="2018" name="Plant J.">
        <title>Genome sequences of Chlorella sorokiniana UTEX 1602 and Micractinium conductrix SAG 241.80: implications to maltose excretion by a green alga.</title>
        <authorList>
            <person name="Arriola M.B."/>
            <person name="Velmurugan N."/>
            <person name="Zhang Y."/>
            <person name="Plunkett M.H."/>
            <person name="Hondzo H."/>
            <person name="Barney B.M."/>
        </authorList>
    </citation>
    <scope>NUCLEOTIDE SEQUENCE [LARGE SCALE GENOMIC DNA]</scope>
    <source>
        <strain evidence="10">UTEX 1602</strain>
    </source>
</reference>
<accession>A0A2P6TS55</accession>
<evidence type="ECO:0000256" key="2">
    <source>
        <dbReference type="ARBA" id="ARBA00022630"/>
    </source>
</evidence>
<proteinExistence type="predicted"/>
<evidence type="ECO:0000313" key="10">
    <source>
        <dbReference type="Proteomes" id="UP000239899"/>
    </source>
</evidence>
<dbReference type="OrthoDB" id="10254877at2759"/>
<evidence type="ECO:0000256" key="4">
    <source>
        <dbReference type="ARBA" id="ARBA00023002"/>
    </source>
</evidence>